<name>A0A0B2UJ14_9MICR</name>
<evidence type="ECO:0000313" key="14">
    <source>
        <dbReference type="Proteomes" id="UP000031056"/>
    </source>
</evidence>
<keyword evidence="3 11" id="KW-0812">Transmembrane</keyword>
<dbReference type="OrthoDB" id="9909019at2759"/>
<dbReference type="GO" id="GO:0005794">
    <property type="term" value="C:Golgi apparatus"/>
    <property type="evidence" value="ECO:0007669"/>
    <property type="project" value="TreeGrafter"/>
</dbReference>
<evidence type="ECO:0000256" key="3">
    <source>
        <dbReference type="ARBA" id="ARBA00022692"/>
    </source>
</evidence>
<reference evidence="13 14" key="1">
    <citation type="journal article" date="2014" name="MBio">
        <title>The Ordospora colligata genome; evolution of extreme reduction in microsporidia and host-to-parasite horizontal gene transfer.</title>
        <authorList>
            <person name="Pombert J.-F."/>
            <person name="Haag K.L."/>
            <person name="Beidas S."/>
            <person name="Ebert D."/>
            <person name="Keeling P.J."/>
        </authorList>
    </citation>
    <scope>NUCLEOTIDE SEQUENCE [LARGE SCALE GENOMIC DNA]</scope>
    <source>
        <strain evidence="13 14">OC4</strain>
    </source>
</reference>
<comment type="domain">
    <text evidence="11">The DHHC domain is required for palmitoyltransferase activity.</text>
</comment>
<gene>
    <name evidence="13" type="ORF">M896_091420</name>
</gene>
<dbReference type="RefSeq" id="XP_014563256.1">
    <property type="nucleotide sequence ID" value="XM_014707770.1"/>
</dbReference>
<evidence type="ECO:0000259" key="12">
    <source>
        <dbReference type="Pfam" id="PF01529"/>
    </source>
</evidence>
<feature type="transmembrane region" description="Helical" evidence="11">
    <location>
        <begin position="12"/>
        <end position="35"/>
    </location>
</feature>
<evidence type="ECO:0000256" key="1">
    <source>
        <dbReference type="ARBA" id="ARBA00004141"/>
    </source>
</evidence>
<evidence type="ECO:0000256" key="7">
    <source>
        <dbReference type="ARBA" id="ARBA00023288"/>
    </source>
</evidence>
<dbReference type="GeneID" id="26262355"/>
<proteinExistence type="inferred from homology"/>
<dbReference type="STRING" id="1354746.A0A0B2UJ14"/>
<dbReference type="EC" id="2.3.1.225" evidence="11"/>
<feature type="domain" description="Palmitoyltransferase DHHC" evidence="12">
    <location>
        <begin position="110"/>
        <end position="221"/>
    </location>
</feature>
<evidence type="ECO:0000256" key="8">
    <source>
        <dbReference type="ARBA" id="ARBA00023315"/>
    </source>
</evidence>
<dbReference type="HOGENOM" id="CLU_1053846_0_0_1"/>
<comment type="similarity">
    <text evidence="9">Belongs to the DHHC palmitoyltransferase family. PFA5 subfamily.</text>
</comment>
<evidence type="ECO:0000313" key="13">
    <source>
        <dbReference type="EMBL" id="KHN69214.1"/>
    </source>
</evidence>
<dbReference type="PROSITE" id="PS50216">
    <property type="entry name" value="DHHC"/>
    <property type="match status" value="1"/>
</dbReference>
<dbReference type="GO" id="GO:0006612">
    <property type="term" value="P:protein targeting to membrane"/>
    <property type="evidence" value="ECO:0007669"/>
    <property type="project" value="TreeGrafter"/>
</dbReference>
<evidence type="ECO:0000256" key="11">
    <source>
        <dbReference type="RuleBase" id="RU079119"/>
    </source>
</evidence>
<sequence>MHCWKNGLCIGFLRIKLVMLQHLTMYMGVLVYSLVFSECTWSAALIVCLVIANSLSFMQVCVLDPGRVNKKIHHRYSPDTIFIGDCASTQISMNKSGEWIRRINIDGEVFEEKYCLECNLFRISGMSHCRECNRCILDMDHHCIWLGNCIGRNNMKHFHVYLYTLVAVIYTKLMLLYKIYTTYLQGDNESKILMAVVLLLFVVYSILFGVILLFTLFHVYASLCTSRSRDIIRYGIRSRPPKIKMACINLCTIRSDISFAHA</sequence>
<evidence type="ECO:0000256" key="6">
    <source>
        <dbReference type="ARBA" id="ARBA00023139"/>
    </source>
</evidence>
<comment type="caution">
    <text evidence="13">The sequence shown here is derived from an EMBL/GenBank/DDBJ whole genome shotgun (WGS) entry which is preliminary data.</text>
</comment>
<keyword evidence="8 11" id="KW-0012">Acyltransferase</keyword>
<dbReference type="Proteomes" id="UP000031056">
    <property type="component" value="Unassembled WGS sequence"/>
</dbReference>
<evidence type="ECO:0000256" key="5">
    <source>
        <dbReference type="ARBA" id="ARBA00023136"/>
    </source>
</evidence>
<dbReference type="InterPro" id="IPR039859">
    <property type="entry name" value="PFA4/ZDH16/20/ERF2-like"/>
</dbReference>
<dbReference type="Pfam" id="PF01529">
    <property type="entry name" value="DHHC"/>
    <property type="match status" value="1"/>
</dbReference>
<evidence type="ECO:0000256" key="10">
    <source>
        <dbReference type="ARBA" id="ARBA00048048"/>
    </source>
</evidence>
<organism evidence="13 14">
    <name type="scientific">Ordospora colligata OC4</name>
    <dbReference type="NCBI Taxonomy" id="1354746"/>
    <lineage>
        <taxon>Eukaryota</taxon>
        <taxon>Fungi</taxon>
        <taxon>Fungi incertae sedis</taxon>
        <taxon>Microsporidia</taxon>
        <taxon>Ordosporidae</taxon>
        <taxon>Ordospora</taxon>
    </lineage>
</organism>
<dbReference type="VEuPathDB" id="MicrosporidiaDB:M896_091420"/>
<dbReference type="EMBL" id="JOKQ01000009">
    <property type="protein sequence ID" value="KHN69214.1"/>
    <property type="molecule type" value="Genomic_DNA"/>
</dbReference>
<feature type="transmembrane region" description="Helical" evidence="11">
    <location>
        <begin position="41"/>
        <end position="63"/>
    </location>
</feature>
<dbReference type="PANTHER" id="PTHR22883:SF23">
    <property type="entry name" value="PALMITOYLTRANSFERASE ZDHHC6"/>
    <property type="match status" value="1"/>
</dbReference>
<dbReference type="InParanoid" id="A0A0B2UJ14"/>
<dbReference type="InterPro" id="IPR001594">
    <property type="entry name" value="Palmitoyltrfase_DHHC"/>
</dbReference>
<evidence type="ECO:0000256" key="4">
    <source>
        <dbReference type="ARBA" id="ARBA00022989"/>
    </source>
</evidence>
<comment type="catalytic activity">
    <reaction evidence="10 11">
        <text>L-cysteinyl-[protein] + hexadecanoyl-CoA = S-hexadecanoyl-L-cysteinyl-[protein] + CoA</text>
        <dbReference type="Rhea" id="RHEA:36683"/>
        <dbReference type="Rhea" id="RHEA-COMP:10131"/>
        <dbReference type="Rhea" id="RHEA-COMP:11032"/>
        <dbReference type="ChEBI" id="CHEBI:29950"/>
        <dbReference type="ChEBI" id="CHEBI:57287"/>
        <dbReference type="ChEBI" id="CHEBI:57379"/>
        <dbReference type="ChEBI" id="CHEBI:74151"/>
        <dbReference type="EC" id="2.3.1.225"/>
    </reaction>
</comment>
<keyword evidence="7" id="KW-0449">Lipoprotein</keyword>
<evidence type="ECO:0000256" key="2">
    <source>
        <dbReference type="ARBA" id="ARBA00022679"/>
    </source>
</evidence>
<comment type="subcellular location">
    <subcellularLocation>
        <location evidence="1">Membrane</location>
        <topology evidence="1">Multi-pass membrane protein</topology>
    </subcellularLocation>
</comment>
<keyword evidence="6" id="KW-0564">Palmitate</keyword>
<dbReference type="PANTHER" id="PTHR22883">
    <property type="entry name" value="ZINC FINGER DHHC DOMAIN CONTAINING PROTEIN"/>
    <property type="match status" value="1"/>
</dbReference>
<feature type="transmembrane region" description="Helical" evidence="11">
    <location>
        <begin position="160"/>
        <end position="180"/>
    </location>
</feature>
<accession>A0A0B2UJ14</accession>
<protein>
    <recommendedName>
        <fullName evidence="11">Palmitoyltransferase</fullName>
        <ecNumber evidence="11">2.3.1.225</ecNumber>
    </recommendedName>
</protein>
<keyword evidence="4 11" id="KW-1133">Transmembrane helix</keyword>
<dbReference type="GO" id="GO:0019706">
    <property type="term" value="F:protein-cysteine S-palmitoyltransferase activity"/>
    <property type="evidence" value="ECO:0007669"/>
    <property type="project" value="UniProtKB-EC"/>
</dbReference>
<feature type="transmembrane region" description="Helical" evidence="11">
    <location>
        <begin position="192"/>
        <end position="220"/>
    </location>
</feature>
<keyword evidence="2 11" id="KW-0808">Transferase</keyword>
<keyword evidence="14" id="KW-1185">Reference proteome</keyword>
<dbReference type="AlphaFoldDB" id="A0A0B2UJ14"/>
<dbReference type="GO" id="GO:0016020">
    <property type="term" value="C:membrane"/>
    <property type="evidence" value="ECO:0007669"/>
    <property type="project" value="UniProtKB-SubCell"/>
</dbReference>
<keyword evidence="5 11" id="KW-0472">Membrane</keyword>
<evidence type="ECO:0000256" key="9">
    <source>
        <dbReference type="ARBA" id="ARBA00038298"/>
    </source>
</evidence>
<dbReference type="GO" id="GO:0005783">
    <property type="term" value="C:endoplasmic reticulum"/>
    <property type="evidence" value="ECO:0007669"/>
    <property type="project" value="TreeGrafter"/>
</dbReference>